<keyword evidence="15 17" id="KW-0472">Membrane</keyword>
<feature type="transmembrane region" description="Helical" evidence="17">
    <location>
        <begin position="272"/>
        <end position="298"/>
    </location>
</feature>
<evidence type="ECO:0000256" key="8">
    <source>
        <dbReference type="ARBA" id="ARBA00022792"/>
    </source>
</evidence>
<feature type="transmembrane region" description="Helical" evidence="17">
    <location>
        <begin position="160"/>
        <end position="178"/>
    </location>
</feature>
<evidence type="ECO:0000256" key="5">
    <source>
        <dbReference type="ARBA" id="ARBA00022448"/>
    </source>
</evidence>
<name>U5TX19_LATEL</name>
<feature type="domain" description="NADH:quinone oxidoreductase/Mrp antiporter transmembrane" evidence="18">
    <location>
        <begin position="31"/>
        <end position="286"/>
    </location>
</feature>
<keyword evidence="12 17" id="KW-0520">NAD</keyword>
<reference evidence="19" key="1">
    <citation type="journal article" date="2013" name="Mitochondrial DNA">
        <title>Complete mitochondrial genome of the Antarctic soft-shelled clam, Laternula elliptica (Bivalvia; Laternulidae).</title>
        <authorList>
            <person name="Park H."/>
            <person name="Ahn D.H."/>
        </authorList>
    </citation>
    <scope>NUCLEOTIDE SEQUENCE</scope>
</reference>
<dbReference type="Pfam" id="PF00361">
    <property type="entry name" value="Proton_antipo_M"/>
    <property type="match status" value="1"/>
</dbReference>
<keyword evidence="9 17" id="KW-1278">Translocase</keyword>
<dbReference type="EMBL" id="KX815959">
    <property type="protein sequence ID" value="AQZ26135.1"/>
    <property type="molecule type" value="Genomic_DNA"/>
</dbReference>
<evidence type="ECO:0000313" key="19">
    <source>
        <dbReference type="EMBL" id="AGZ13046.1"/>
    </source>
</evidence>
<dbReference type="EMBL" id="KF534717">
    <property type="protein sequence ID" value="AGZ13046.1"/>
    <property type="molecule type" value="Genomic_DNA"/>
</dbReference>
<dbReference type="InterPro" id="IPR001750">
    <property type="entry name" value="ND/Mrp_TM"/>
</dbReference>
<evidence type="ECO:0000256" key="10">
    <source>
        <dbReference type="ARBA" id="ARBA00022982"/>
    </source>
</evidence>
<feature type="transmembrane region" description="Helical" evidence="17">
    <location>
        <begin position="67"/>
        <end position="88"/>
    </location>
</feature>
<evidence type="ECO:0000256" key="3">
    <source>
        <dbReference type="ARBA" id="ARBA00012944"/>
    </source>
</evidence>
<keyword evidence="6 17" id="KW-0679">Respiratory chain</keyword>
<dbReference type="PANTHER" id="PTHR46552">
    <property type="entry name" value="NADH-UBIQUINONE OXIDOREDUCTASE CHAIN 2"/>
    <property type="match status" value="1"/>
</dbReference>
<keyword evidence="8 17" id="KW-0999">Mitochondrion inner membrane</keyword>
<evidence type="ECO:0000256" key="17">
    <source>
        <dbReference type="RuleBase" id="RU003403"/>
    </source>
</evidence>
<evidence type="ECO:0000256" key="15">
    <source>
        <dbReference type="ARBA" id="ARBA00023136"/>
    </source>
</evidence>
<evidence type="ECO:0000256" key="16">
    <source>
        <dbReference type="ARBA" id="ARBA00049551"/>
    </source>
</evidence>
<reference evidence="20" key="2">
    <citation type="journal article" date="2017" name="Mol. Phylogenet. Evol.">
        <title>Curious bivalves: Systematic utility and unusual properties of anomalodesmatan mitochondrial genomes.</title>
        <authorList>
            <person name="Williams S.T."/>
            <person name="Foster P.G."/>
            <person name="Hughes C."/>
            <person name="Harper E.M."/>
            <person name="Taylor J.D."/>
            <person name="Littlewood D.T."/>
            <person name="Dyal P."/>
            <person name="Hopkins K.P."/>
            <person name="Briscoe A.G."/>
        </authorList>
    </citation>
    <scope>NUCLEOTIDE SEQUENCE</scope>
</reference>
<evidence type="ECO:0000256" key="6">
    <source>
        <dbReference type="ARBA" id="ARBA00022660"/>
    </source>
</evidence>
<dbReference type="GO" id="GO:0005743">
    <property type="term" value="C:mitochondrial inner membrane"/>
    <property type="evidence" value="ECO:0007669"/>
    <property type="project" value="UniProtKB-SubCell"/>
</dbReference>
<geneLocation type="mitochondrion" evidence="19"/>
<evidence type="ECO:0000256" key="12">
    <source>
        <dbReference type="ARBA" id="ARBA00023027"/>
    </source>
</evidence>
<comment type="catalytic activity">
    <reaction evidence="16 17">
        <text>a ubiquinone + NADH + 5 H(+)(in) = a ubiquinol + NAD(+) + 4 H(+)(out)</text>
        <dbReference type="Rhea" id="RHEA:29091"/>
        <dbReference type="Rhea" id="RHEA-COMP:9565"/>
        <dbReference type="Rhea" id="RHEA-COMP:9566"/>
        <dbReference type="ChEBI" id="CHEBI:15378"/>
        <dbReference type="ChEBI" id="CHEBI:16389"/>
        <dbReference type="ChEBI" id="CHEBI:17976"/>
        <dbReference type="ChEBI" id="CHEBI:57540"/>
        <dbReference type="ChEBI" id="CHEBI:57945"/>
        <dbReference type="EC" id="7.1.1.2"/>
    </reaction>
</comment>
<evidence type="ECO:0000256" key="13">
    <source>
        <dbReference type="ARBA" id="ARBA00023075"/>
    </source>
</evidence>
<evidence type="ECO:0000256" key="11">
    <source>
        <dbReference type="ARBA" id="ARBA00022989"/>
    </source>
</evidence>
<dbReference type="GeneID" id="17674901"/>
<dbReference type="RefSeq" id="YP_008815677.1">
    <property type="nucleotide sequence ID" value="NC_022846.1"/>
</dbReference>
<feature type="transmembrane region" description="Helical" evidence="17">
    <location>
        <begin position="208"/>
        <end position="226"/>
    </location>
</feature>
<dbReference type="GO" id="GO:0006120">
    <property type="term" value="P:mitochondrial electron transport, NADH to ubiquinone"/>
    <property type="evidence" value="ECO:0007669"/>
    <property type="project" value="InterPro"/>
</dbReference>
<keyword evidence="7 17" id="KW-0812">Transmembrane</keyword>
<dbReference type="CTD" id="4536"/>
<dbReference type="EC" id="7.1.1.2" evidence="3 17"/>
<feature type="transmembrane region" description="Helical" evidence="17">
    <location>
        <begin position="246"/>
        <end position="266"/>
    </location>
</feature>
<evidence type="ECO:0000256" key="4">
    <source>
        <dbReference type="ARBA" id="ARBA00021008"/>
    </source>
</evidence>
<evidence type="ECO:0000256" key="7">
    <source>
        <dbReference type="ARBA" id="ARBA00022692"/>
    </source>
</evidence>
<feature type="transmembrane region" description="Helical" evidence="17">
    <location>
        <begin position="12"/>
        <end position="29"/>
    </location>
</feature>
<keyword evidence="14 17" id="KW-0496">Mitochondrion</keyword>
<evidence type="ECO:0000256" key="2">
    <source>
        <dbReference type="ARBA" id="ARBA00007012"/>
    </source>
</evidence>
<evidence type="ECO:0000259" key="18">
    <source>
        <dbReference type="Pfam" id="PF00361"/>
    </source>
</evidence>
<comment type="function">
    <text evidence="17">Core subunit of the mitochondrial membrane respiratory chain NADH dehydrogenase (Complex I) which catalyzes electron transfer from NADH through the respiratory chain, using ubiquinone as an electron acceptor. Essential for the catalytic activity and assembly of complex I.</text>
</comment>
<evidence type="ECO:0000256" key="14">
    <source>
        <dbReference type="ARBA" id="ARBA00023128"/>
    </source>
</evidence>
<dbReference type="GO" id="GO:0008137">
    <property type="term" value="F:NADH dehydrogenase (ubiquinone) activity"/>
    <property type="evidence" value="ECO:0007669"/>
    <property type="project" value="UniProtKB-EC"/>
</dbReference>
<comment type="similarity">
    <text evidence="2 17">Belongs to the complex I subunit 2 family.</text>
</comment>
<keyword evidence="10 17" id="KW-0249">Electron transport</keyword>
<dbReference type="PANTHER" id="PTHR46552:SF1">
    <property type="entry name" value="NADH-UBIQUINONE OXIDOREDUCTASE CHAIN 2"/>
    <property type="match status" value="1"/>
</dbReference>
<gene>
    <name evidence="19" type="primary">nad2</name>
    <name evidence="20" type="synonym">ND2</name>
    <name evidence="19" type="ORF">LaelMp001</name>
</gene>
<dbReference type="PRINTS" id="PR01436">
    <property type="entry name" value="NADHDHGNASE2"/>
</dbReference>
<organism evidence="19">
    <name type="scientific">Laternula elliptica</name>
    <name type="common">Freshwater crab</name>
    <name type="synonym">Anatina prismatica</name>
    <dbReference type="NCBI Taxonomy" id="228457"/>
    <lineage>
        <taxon>Eukaryota</taxon>
        <taxon>Metazoa</taxon>
        <taxon>Spiralia</taxon>
        <taxon>Lophotrochozoa</taxon>
        <taxon>Mollusca</taxon>
        <taxon>Bivalvia</taxon>
        <taxon>Autobranchia</taxon>
        <taxon>Heteroconchia</taxon>
        <taxon>Euheterodonta</taxon>
        <taxon>Anomalodesmata</taxon>
        <taxon>Pandoroidea</taxon>
        <taxon>Laternulidae</taxon>
        <taxon>Laternula</taxon>
    </lineage>
</organism>
<evidence type="ECO:0000256" key="1">
    <source>
        <dbReference type="ARBA" id="ARBA00004448"/>
    </source>
</evidence>
<sequence>MMTSARRMSVNWVESLFLIISLVGVAAALSSTHWFGVWFGLELNLVGFMPLMAGSRSPSEMESCVKYFLSQGVGSGLLMFGALGGWVTGGSMEVTAPFMCMNLWGVLVVGLFLKLGVAPFHFWVAGAMSGVSWGVCFLLSSVQKAGPLFCLGYITTNKSILIWVGGLSALVGGVGGCFQTRMRPLLGYSSVSHMGWCLGAMGDSVACASYYFLWYLISVAGIFAILKEMEVYSMKAIFSSGLSGKWLLLSLMLLSLSGLPPFAIFFGKVSVILSVFYIAPGAVVPFLLGSGVSLYFYIKLIFTSWAIGGVSQQHVSVTSSSQSVSWFLSLCFLSSAVVLW</sequence>
<dbReference type="AlphaFoldDB" id="U5TX19"/>
<proteinExistence type="inferred from homology"/>
<dbReference type="InterPro" id="IPR050175">
    <property type="entry name" value="Complex_I_Subunit_2"/>
</dbReference>
<evidence type="ECO:0000313" key="20">
    <source>
        <dbReference type="EMBL" id="AQZ26135.1"/>
    </source>
</evidence>
<accession>U5TX19</accession>
<comment type="subcellular location">
    <subcellularLocation>
        <location evidence="1 17">Mitochondrion inner membrane</location>
        <topology evidence="1 17">Multi-pass membrane protein</topology>
    </subcellularLocation>
</comment>
<protein>
    <recommendedName>
        <fullName evidence="4 17">NADH-ubiquinone oxidoreductase chain 2</fullName>
        <ecNumber evidence="3 17">7.1.1.2</ecNumber>
    </recommendedName>
</protein>
<keyword evidence="5" id="KW-0813">Transport</keyword>
<evidence type="ECO:0000256" key="9">
    <source>
        <dbReference type="ARBA" id="ARBA00022967"/>
    </source>
</evidence>
<keyword evidence="11 17" id="KW-1133">Transmembrane helix</keyword>
<keyword evidence="13 17" id="KW-0830">Ubiquinone</keyword>
<dbReference type="InterPro" id="IPR003917">
    <property type="entry name" value="NADH_UbQ_OxRdtase_chain2"/>
</dbReference>